<dbReference type="Proteomes" id="UP000245626">
    <property type="component" value="Unassembled WGS sequence"/>
</dbReference>
<keyword evidence="2" id="KW-1185">Reference proteome</keyword>
<accession>A0ACD0NTX3</accession>
<proteinExistence type="predicted"/>
<gene>
    <name evidence="1" type="ORF">IE53DRAFT_369956</name>
</gene>
<dbReference type="EMBL" id="KZ820081">
    <property type="protein sequence ID" value="PWN49212.1"/>
    <property type="molecule type" value="Genomic_DNA"/>
</dbReference>
<protein>
    <submittedName>
        <fullName evidence="1">WD40 repeat-like protein</fullName>
    </submittedName>
</protein>
<evidence type="ECO:0000313" key="1">
    <source>
        <dbReference type="EMBL" id="PWN49212.1"/>
    </source>
</evidence>
<evidence type="ECO:0000313" key="2">
    <source>
        <dbReference type="Proteomes" id="UP000245626"/>
    </source>
</evidence>
<name>A0ACD0NTX3_9BASI</name>
<sequence length="397" mass="43114">MSFFSTAPSAGFGAASSAPQSAPAVGGPINTSVATKVTGEQDQEVLPGVNDSVSALSFSPTADFLAVASWDTFVRIYKVDKTSSQLVTPWQQYQHEAPVLDVCWSADGSKVISAGADKVARCFDMNTNQSTVVAQHNEPVRSVRWSKACGGVLVTASWDKTLKIWKVGPTPQLVQTVNLADKCYAMDVCNNIIIVAMAQKLVAAYILEENGQIRTASEQQSPLKHQTRSMVALPNGDGYALGGVEGRVAVQYFDDPPDKLGKVKKFAFRCHRQASADHPDIPRNESHIYPVNAIVFNSQGTFATGGGDGSINFWCGQSRTRLKTFETKGPKNAPKELFKTNANRIPITALAFNADASILAYSISYDWHKGYQGAIQENHVYLQPVSIEDIRKRPPKN</sequence>
<reference evidence="1 2" key="1">
    <citation type="journal article" date="2018" name="Mol. Biol. Evol.">
        <title>Broad Genomic Sampling Reveals a Smut Pathogenic Ancestry of the Fungal Clade Ustilaginomycotina.</title>
        <authorList>
            <person name="Kijpornyongpan T."/>
            <person name="Mondo S.J."/>
            <person name="Barry K."/>
            <person name="Sandor L."/>
            <person name="Lee J."/>
            <person name="Lipzen A."/>
            <person name="Pangilinan J."/>
            <person name="LaButti K."/>
            <person name="Hainaut M."/>
            <person name="Henrissat B."/>
            <person name="Grigoriev I.V."/>
            <person name="Spatafora J.W."/>
            <person name="Aime M.C."/>
        </authorList>
    </citation>
    <scope>NUCLEOTIDE SEQUENCE [LARGE SCALE GENOMIC DNA]</scope>
    <source>
        <strain evidence="1 2">SA 807</strain>
    </source>
</reference>
<organism evidence="1 2">
    <name type="scientific">Violaceomyces palustris</name>
    <dbReference type="NCBI Taxonomy" id="1673888"/>
    <lineage>
        <taxon>Eukaryota</taxon>
        <taxon>Fungi</taxon>
        <taxon>Dikarya</taxon>
        <taxon>Basidiomycota</taxon>
        <taxon>Ustilaginomycotina</taxon>
        <taxon>Ustilaginomycetes</taxon>
        <taxon>Violaceomycetales</taxon>
        <taxon>Violaceomycetaceae</taxon>
        <taxon>Violaceomyces</taxon>
    </lineage>
</organism>